<accession>A0AAI9TKL4</accession>
<dbReference type="Proteomes" id="UP001227192">
    <property type="component" value="Unassembled WGS sequence"/>
</dbReference>
<dbReference type="AlphaFoldDB" id="A0AAI9TKL4"/>
<feature type="compositionally biased region" description="Basic residues" evidence="1">
    <location>
        <begin position="1"/>
        <end position="30"/>
    </location>
</feature>
<name>A0AAI9TKL4_PENTH</name>
<proteinExistence type="predicted"/>
<dbReference type="EMBL" id="LACB01000097">
    <property type="protein sequence ID" value="KAJ9489025.1"/>
    <property type="molecule type" value="Genomic_DNA"/>
</dbReference>
<comment type="caution">
    <text evidence="2">The sequence shown here is derived from an EMBL/GenBank/DDBJ whole genome shotgun (WGS) entry which is preliminary data.</text>
</comment>
<evidence type="ECO:0000313" key="2">
    <source>
        <dbReference type="EMBL" id="KAJ9489025.1"/>
    </source>
</evidence>
<sequence>MVYSYRRRKKRKRKRKKKKKKKKKKTKKKNPCAFNLGRAGYLYPESDKQALSLQPEMGSSQHKGRVGCQNGVECLESIAIKYKTKF</sequence>
<reference evidence="2" key="1">
    <citation type="submission" date="2015-06" db="EMBL/GenBank/DDBJ databases">
        <authorList>
            <person name="Nguyen H."/>
        </authorList>
    </citation>
    <scope>NUCLEOTIDE SEQUENCE</scope>
    <source>
        <strain evidence="2">DAOM 180753</strain>
    </source>
</reference>
<keyword evidence="3" id="KW-1185">Reference proteome</keyword>
<gene>
    <name evidence="2" type="ORF">VN97_g4265</name>
</gene>
<feature type="region of interest" description="Disordered" evidence="1">
    <location>
        <begin position="1"/>
        <end position="31"/>
    </location>
</feature>
<reference evidence="2" key="2">
    <citation type="journal article" date="2016" name="Fungal Biol.">
        <title>Ochratoxin A production by Penicillium thymicola.</title>
        <authorList>
            <person name="Nguyen H.D.T."/>
            <person name="McMullin D.R."/>
            <person name="Ponomareva E."/>
            <person name="Riley R."/>
            <person name="Pomraning K.R."/>
            <person name="Baker S.E."/>
            <person name="Seifert K.A."/>
        </authorList>
    </citation>
    <scope>NUCLEOTIDE SEQUENCE</scope>
    <source>
        <strain evidence="2">DAOM 180753</strain>
    </source>
</reference>
<organism evidence="2 3">
    <name type="scientific">Penicillium thymicola</name>
    <dbReference type="NCBI Taxonomy" id="293382"/>
    <lineage>
        <taxon>Eukaryota</taxon>
        <taxon>Fungi</taxon>
        <taxon>Dikarya</taxon>
        <taxon>Ascomycota</taxon>
        <taxon>Pezizomycotina</taxon>
        <taxon>Eurotiomycetes</taxon>
        <taxon>Eurotiomycetidae</taxon>
        <taxon>Eurotiales</taxon>
        <taxon>Aspergillaceae</taxon>
        <taxon>Penicillium</taxon>
    </lineage>
</organism>
<evidence type="ECO:0000313" key="3">
    <source>
        <dbReference type="Proteomes" id="UP001227192"/>
    </source>
</evidence>
<protein>
    <submittedName>
        <fullName evidence="2">Uncharacterized protein</fullName>
    </submittedName>
</protein>
<evidence type="ECO:0000256" key="1">
    <source>
        <dbReference type="SAM" id="MobiDB-lite"/>
    </source>
</evidence>